<protein>
    <submittedName>
        <fullName evidence="2">Pentapeptide repeat protein</fullName>
    </submittedName>
</protein>
<name>D0LSJ4_HALO1</name>
<evidence type="ECO:0000313" key="2">
    <source>
        <dbReference type="EMBL" id="ACY15693.1"/>
    </source>
</evidence>
<dbReference type="InterPro" id="IPR051082">
    <property type="entry name" value="Pentapeptide-BTB/POZ_domain"/>
</dbReference>
<dbReference type="Gene3D" id="2.160.20.80">
    <property type="entry name" value="E3 ubiquitin-protein ligase SopA"/>
    <property type="match status" value="1"/>
</dbReference>
<dbReference type="SUPFAM" id="SSF141571">
    <property type="entry name" value="Pentapeptide repeat-like"/>
    <property type="match status" value="1"/>
</dbReference>
<reference evidence="2 3" key="1">
    <citation type="journal article" date="2010" name="Stand. Genomic Sci.">
        <title>Complete genome sequence of Haliangium ochraceum type strain (SMP-2).</title>
        <authorList>
            <consortium name="US DOE Joint Genome Institute (JGI-PGF)"/>
            <person name="Ivanova N."/>
            <person name="Daum C."/>
            <person name="Lang E."/>
            <person name="Abt B."/>
            <person name="Kopitz M."/>
            <person name="Saunders E."/>
            <person name="Lapidus A."/>
            <person name="Lucas S."/>
            <person name="Glavina Del Rio T."/>
            <person name="Nolan M."/>
            <person name="Tice H."/>
            <person name="Copeland A."/>
            <person name="Cheng J.F."/>
            <person name="Chen F."/>
            <person name="Bruce D."/>
            <person name="Goodwin L."/>
            <person name="Pitluck S."/>
            <person name="Mavromatis K."/>
            <person name="Pati A."/>
            <person name="Mikhailova N."/>
            <person name="Chen A."/>
            <person name="Palaniappan K."/>
            <person name="Land M."/>
            <person name="Hauser L."/>
            <person name="Chang Y.J."/>
            <person name="Jeffries C.D."/>
            <person name="Detter J.C."/>
            <person name="Brettin T."/>
            <person name="Rohde M."/>
            <person name="Goker M."/>
            <person name="Bristow J."/>
            <person name="Markowitz V."/>
            <person name="Eisen J.A."/>
            <person name="Hugenholtz P."/>
            <person name="Kyrpides N.C."/>
            <person name="Klenk H.P."/>
        </authorList>
    </citation>
    <scope>NUCLEOTIDE SEQUENCE [LARGE SCALE GENOMIC DNA]</scope>
    <source>
        <strain evidence="3">DSM 14365 / CIP 107738 / JCM 11303 / AJ 13395 / SMP-2</strain>
    </source>
</reference>
<dbReference type="InterPro" id="IPR007111">
    <property type="entry name" value="NACHT_NTPase"/>
</dbReference>
<dbReference type="eggNOG" id="COG5635">
    <property type="taxonomic scope" value="Bacteria"/>
</dbReference>
<proteinExistence type="predicted"/>
<dbReference type="AlphaFoldDB" id="D0LSJ4"/>
<gene>
    <name evidence="2" type="ordered locus">Hoch_3191</name>
</gene>
<evidence type="ECO:0000313" key="3">
    <source>
        <dbReference type="Proteomes" id="UP000001880"/>
    </source>
</evidence>
<sequence>MAFKQKDLAKFKKELNSGSGLAGLWAKTNDPDDVAVLHLAMVTCAFGSALHRYWRTPAMVPEKSLEALAKHAGIRLADDGSADKDAVARLARLCGNPLNTPYYCALWEALNDPATDLDAPTEPREFESHFRRAYSLATATDQGQIVQRWLLSLADESVEVMRRILAEDLAAWGERHVFGNVRKQSKGDPMPFLGLDASYVEPYGEYEDEFKPILKLIGELLEKQKIVVVSADFGHGKSLTARRLARDTARAWLESDTPSPQNRYPVFIKCARDIRDASYKHDEVARRALWEAATEALGEESSSEEPQFQPPDNQHAALFILDGLDEVAFSPNQLEDLFRSLREKLGKQQRAIIFTRPSTFDDRHGRPAENIPLISLLPFDELQIEEWLTRWNNNPQSESVNIEELREHQPIAELAHTPILLLMIAMTWQESLAKGEMRRGVLYEQFFRQIARGKYESDSDKHPVIRKASELIADRLTELKYLDAKQFSGEERSIEAMLWLMSRIAWEAHAYAYEPEFAEDDLSDGDIEQLLKEELNIRRGKSPLLQMGLLLALQFDPSGSQTTVLFEHQSFREFLVARYWQSQLLFLTDPERDSVEIERAEKILAQTSLLQDDDRAFDALIEGLQHLEEPKRTQIKDWAAQCLKTRSLTVSHIPDKEDRAPILRESALAIGSTIFEDSGLSIGIHEIRYSAFWHDFHNRILRIIAPNVKSPKSNLARVDLARAYLAGADLAGADLAGADLSLAHLERASLERANFRSAKLLYSNLRYADLRHAGFEQANLVQANLIQANFGYARFLGADLRGAQLLGANLQDAKLQNANLQGANLQGANLQGAKLQNANLQGADLQGADLRAANLSAANFLGAQYSTETKWPDGVDPEALGCIFVDSSEAESDALDEYGDEEA</sequence>
<evidence type="ECO:0000259" key="1">
    <source>
        <dbReference type="Pfam" id="PF05729"/>
    </source>
</evidence>
<dbReference type="Gene3D" id="3.40.50.300">
    <property type="entry name" value="P-loop containing nucleotide triphosphate hydrolases"/>
    <property type="match status" value="1"/>
</dbReference>
<dbReference type="eggNOG" id="COG1357">
    <property type="taxonomic scope" value="Bacteria"/>
</dbReference>
<dbReference type="Proteomes" id="UP000001880">
    <property type="component" value="Chromosome"/>
</dbReference>
<organism evidence="2 3">
    <name type="scientific">Haliangium ochraceum (strain DSM 14365 / JCM 11303 / SMP-2)</name>
    <dbReference type="NCBI Taxonomy" id="502025"/>
    <lineage>
        <taxon>Bacteria</taxon>
        <taxon>Pseudomonadati</taxon>
        <taxon>Myxococcota</taxon>
        <taxon>Polyangia</taxon>
        <taxon>Haliangiales</taxon>
        <taxon>Kofleriaceae</taxon>
        <taxon>Haliangium</taxon>
    </lineage>
</organism>
<feature type="domain" description="NACHT" evidence="1">
    <location>
        <begin position="227"/>
        <end position="392"/>
    </location>
</feature>
<dbReference type="RefSeq" id="WP_012828293.1">
    <property type="nucleotide sequence ID" value="NC_013440.1"/>
</dbReference>
<dbReference type="PANTHER" id="PTHR14136">
    <property type="entry name" value="BTB_POZ DOMAIN-CONTAINING PROTEIN KCTD9"/>
    <property type="match status" value="1"/>
</dbReference>
<accession>D0LSJ4</accession>
<keyword evidence="3" id="KW-1185">Reference proteome</keyword>
<dbReference type="InterPro" id="IPR001646">
    <property type="entry name" value="5peptide_repeat"/>
</dbReference>
<dbReference type="KEGG" id="hoh:Hoch_3191"/>
<dbReference type="Pfam" id="PF05729">
    <property type="entry name" value="NACHT"/>
    <property type="match status" value="1"/>
</dbReference>
<dbReference type="Pfam" id="PF00805">
    <property type="entry name" value="Pentapeptide"/>
    <property type="match status" value="2"/>
</dbReference>
<dbReference type="OrthoDB" id="5524865at2"/>
<dbReference type="STRING" id="502025.Hoch_3191"/>
<dbReference type="EMBL" id="CP001804">
    <property type="protein sequence ID" value="ACY15693.1"/>
    <property type="molecule type" value="Genomic_DNA"/>
</dbReference>
<dbReference type="PANTHER" id="PTHR14136:SF17">
    <property type="entry name" value="BTB_POZ DOMAIN-CONTAINING PROTEIN KCTD9"/>
    <property type="match status" value="1"/>
</dbReference>
<dbReference type="HOGENOM" id="CLU_321009_0_0_7"/>
<dbReference type="SUPFAM" id="SSF52540">
    <property type="entry name" value="P-loop containing nucleoside triphosphate hydrolases"/>
    <property type="match status" value="1"/>
</dbReference>
<dbReference type="InterPro" id="IPR027417">
    <property type="entry name" value="P-loop_NTPase"/>
</dbReference>